<evidence type="ECO:0000313" key="1">
    <source>
        <dbReference type="EMBL" id="KAG1888441.1"/>
    </source>
</evidence>
<dbReference type="EMBL" id="JABBWK010000182">
    <property type="protein sequence ID" value="KAG1888441.1"/>
    <property type="molecule type" value="Genomic_DNA"/>
</dbReference>
<accession>A0AAD4DPK0</accession>
<name>A0AAD4DPK0_9AGAM</name>
<sequence length="211" mass="24061">FGAVNFFTALSQYLIQTTPRIPPPSQPQLSVSHWDRFDAYRRLSIPYPHLHAVHMSKSMDRIRAVPYTPPSGRSAGSPGQFDTVLVQREGNTNVHTRGTALEGLQVAQVCLIFNLPIHLRTAGQPFHLALIEWFNPFRTRNALLELHTVSRSYAGQAPRTEVIPISQIAGSCHLIPKFGTHVNQTWRWDFILDACKSFYLNPWIDMYSFYK</sequence>
<organism evidence="1 2">
    <name type="scientific">Suillus fuscotomentosus</name>
    <dbReference type="NCBI Taxonomy" id="1912939"/>
    <lineage>
        <taxon>Eukaryota</taxon>
        <taxon>Fungi</taxon>
        <taxon>Dikarya</taxon>
        <taxon>Basidiomycota</taxon>
        <taxon>Agaricomycotina</taxon>
        <taxon>Agaricomycetes</taxon>
        <taxon>Agaricomycetidae</taxon>
        <taxon>Boletales</taxon>
        <taxon>Suillineae</taxon>
        <taxon>Suillaceae</taxon>
        <taxon>Suillus</taxon>
    </lineage>
</organism>
<dbReference type="Proteomes" id="UP001195769">
    <property type="component" value="Unassembled WGS sequence"/>
</dbReference>
<reference evidence="1" key="1">
    <citation type="journal article" date="2020" name="New Phytol.">
        <title>Comparative genomics reveals dynamic genome evolution in host specialist ectomycorrhizal fungi.</title>
        <authorList>
            <person name="Lofgren L.A."/>
            <person name="Nguyen N.H."/>
            <person name="Vilgalys R."/>
            <person name="Ruytinx J."/>
            <person name="Liao H.L."/>
            <person name="Branco S."/>
            <person name="Kuo A."/>
            <person name="LaButti K."/>
            <person name="Lipzen A."/>
            <person name="Andreopoulos W."/>
            <person name="Pangilinan J."/>
            <person name="Riley R."/>
            <person name="Hundley H."/>
            <person name="Na H."/>
            <person name="Barry K."/>
            <person name="Grigoriev I.V."/>
            <person name="Stajich J.E."/>
            <person name="Kennedy P.G."/>
        </authorList>
    </citation>
    <scope>NUCLEOTIDE SEQUENCE</scope>
    <source>
        <strain evidence="1">FC203</strain>
    </source>
</reference>
<gene>
    <name evidence="1" type="ORF">F5891DRAFT_894755</name>
</gene>
<keyword evidence="2" id="KW-1185">Reference proteome</keyword>
<proteinExistence type="predicted"/>
<dbReference type="AlphaFoldDB" id="A0AAD4DPK0"/>
<comment type="caution">
    <text evidence="1">The sequence shown here is derived from an EMBL/GenBank/DDBJ whole genome shotgun (WGS) entry which is preliminary data.</text>
</comment>
<protein>
    <submittedName>
        <fullName evidence="1">Uncharacterized protein</fullName>
    </submittedName>
</protein>
<dbReference type="RefSeq" id="XP_041217136.1">
    <property type="nucleotide sequence ID" value="XM_041373353.1"/>
</dbReference>
<evidence type="ECO:0000313" key="2">
    <source>
        <dbReference type="Proteomes" id="UP001195769"/>
    </source>
</evidence>
<feature type="non-terminal residue" evidence="1">
    <location>
        <position position="211"/>
    </location>
</feature>
<feature type="non-terminal residue" evidence="1">
    <location>
        <position position="1"/>
    </location>
</feature>
<dbReference type="GeneID" id="64667651"/>